<reference evidence="1 2" key="1">
    <citation type="journal article" date="2007" name="Virology">
        <title>Sequence and annotation of the 314-kb MT325 and the 321-kb FR483 viruses that infect Chlorella Pbi.</title>
        <authorList>
            <person name="Fitzgerald L.A."/>
            <person name="Graves M.V."/>
            <person name="Li X."/>
            <person name="Feldblyum T."/>
            <person name="Hartigan J."/>
            <person name="Van Etten J.L."/>
        </authorList>
    </citation>
    <scope>NUCLEOTIDE SEQUENCE [LARGE SCALE GENOMIC DNA]</scope>
    <source>
        <strain evidence="1 2">FR483</strain>
    </source>
</reference>
<organismHost>
    <name type="scientific">Paramecium bursaria</name>
    <dbReference type="NCBI Taxonomy" id="74790"/>
</organismHost>
<dbReference type="EMBL" id="DQ890022">
    <property type="protein sequence ID" value="ABT15808.1"/>
    <property type="molecule type" value="Genomic_DNA"/>
</dbReference>
<accession>A7J7M7</accession>
<gene>
    <name evidence="1" type="primary">n523R</name>
    <name evidence="1" type="ORF">FR483_n523R</name>
</gene>
<evidence type="ECO:0000313" key="1">
    <source>
        <dbReference type="EMBL" id="ABT15808.1"/>
    </source>
</evidence>
<dbReference type="Proteomes" id="UP000204095">
    <property type="component" value="Segment"/>
</dbReference>
<evidence type="ECO:0000313" key="2">
    <source>
        <dbReference type="Proteomes" id="UP000204095"/>
    </source>
</evidence>
<organism evidence="1 2">
    <name type="scientific">Paramecium bursaria Chlorella virus FR483</name>
    <name type="common">PBCV-FR483</name>
    <dbReference type="NCBI Taxonomy" id="399781"/>
    <lineage>
        <taxon>Viruses</taxon>
        <taxon>Varidnaviria</taxon>
        <taxon>Bamfordvirae</taxon>
        <taxon>Nucleocytoviricota</taxon>
        <taxon>Megaviricetes</taxon>
        <taxon>Algavirales</taxon>
        <taxon>Phycodnaviridae</taxon>
        <taxon>Chlorovirus</taxon>
        <taxon>Chlorovirus conductrix</taxon>
        <taxon>Paramecium bursaria Chlorella virus A1</taxon>
    </lineage>
</organism>
<protein>
    <submittedName>
        <fullName evidence="1">Uncharacterized protein n523R</fullName>
    </submittedName>
</protein>
<dbReference type="GeneID" id="5470108"/>
<proteinExistence type="predicted"/>
<name>A7J7M7_PBCVF</name>
<dbReference type="KEGG" id="vg:5470108"/>
<dbReference type="RefSeq" id="YP_001426155.1">
    <property type="nucleotide sequence ID" value="NC_008603.1"/>
</dbReference>
<sequence length="115" mass="12800">MLFLLPGSNDINPKSIKAHCSRIIYYSQNDYSSSLGPAHHEPHYCDQRRKLQAPSALQDFLQHGSEIHRADQEDARGTVQGTYARVVKVHSSQECSGDKQNTSAVYSCGYRGSSD</sequence>